<dbReference type="PRINTS" id="PR00039">
    <property type="entry name" value="HTHLYSR"/>
</dbReference>
<dbReference type="PROSITE" id="PS50931">
    <property type="entry name" value="HTH_LYSR"/>
    <property type="match status" value="1"/>
</dbReference>
<comment type="similarity">
    <text evidence="1">Belongs to the LysR transcriptional regulatory family.</text>
</comment>
<accession>A0ABY3YTY0</accession>
<dbReference type="EMBL" id="CP094298">
    <property type="protein sequence ID" value="UNZ00938.1"/>
    <property type="molecule type" value="Genomic_DNA"/>
</dbReference>
<evidence type="ECO:0000259" key="5">
    <source>
        <dbReference type="PROSITE" id="PS50931"/>
    </source>
</evidence>
<dbReference type="Pfam" id="PF00126">
    <property type="entry name" value="HTH_1"/>
    <property type="match status" value="1"/>
</dbReference>
<keyword evidence="3" id="KW-0238">DNA-binding</keyword>
<dbReference type="Gene3D" id="3.40.190.10">
    <property type="entry name" value="Periplasmic binding protein-like II"/>
    <property type="match status" value="2"/>
</dbReference>
<dbReference type="InterPro" id="IPR036388">
    <property type="entry name" value="WH-like_DNA-bd_sf"/>
</dbReference>
<dbReference type="InterPro" id="IPR000847">
    <property type="entry name" value="LysR_HTH_N"/>
</dbReference>
<evidence type="ECO:0000313" key="6">
    <source>
        <dbReference type="EMBL" id="UNZ00938.1"/>
    </source>
</evidence>
<dbReference type="SUPFAM" id="SSF53850">
    <property type="entry name" value="Periplasmic binding protein-like II"/>
    <property type="match status" value="1"/>
</dbReference>
<evidence type="ECO:0000256" key="1">
    <source>
        <dbReference type="ARBA" id="ARBA00009437"/>
    </source>
</evidence>
<keyword evidence="7" id="KW-1185">Reference proteome</keyword>
<proteinExistence type="inferred from homology"/>
<evidence type="ECO:0000256" key="4">
    <source>
        <dbReference type="ARBA" id="ARBA00023163"/>
    </source>
</evidence>
<dbReference type="InterPro" id="IPR005119">
    <property type="entry name" value="LysR_subst-bd"/>
</dbReference>
<dbReference type="CDD" id="cd05466">
    <property type="entry name" value="PBP2_LTTR_substrate"/>
    <property type="match status" value="1"/>
</dbReference>
<reference evidence="6 7" key="1">
    <citation type="submission" date="2022-03" db="EMBL/GenBank/DDBJ databases">
        <title>Complete genome of Streptomyces rimosus ssp. rimosus R7 (=ATCC 10970).</title>
        <authorList>
            <person name="Beganovic S."/>
            <person name="Ruckert C."/>
            <person name="Busche T."/>
            <person name="Kalinowski J."/>
            <person name="Wittmann C."/>
        </authorList>
    </citation>
    <scope>NUCLEOTIDE SEQUENCE [LARGE SCALE GENOMIC DNA]</scope>
    <source>
        <strain evidence="6 7">R7</strain>
    </source>
</reference>
<evidence type="ECO:0000256" key="2">
    <source>
        <dbReference type="ARBA" id="ARBA00023015"/>
    </source>
</evidence>
<dbReference type="SUPFAM" id="SSF46785">
    <property type="entry name" value="Winged helix' DNA-binding domain"/>
    <property type="match status" value="1"/>
</dbReference>
<dbReference type="Gene3D" id="1.10.10.10">
    <property type="entry name" value="Winged helix-like DNA-binding domain superfamily/Winged helix DNA-binding domain"/>
    <property type="match status" value="1"/>
</dbReference>
<name>A0ABY3YTY0_STRRM</name>
<dbReference type="PANTHER" id="PTHR30346">
    <property type="entry name" value="TRANSCRIPTIONAL DUAL REGULATOR HCAR-RELATED"/>
    <property type="match status" value="1"/>
</dbReference>
<protein>
    <submittedName>
        <fullName evidence="6">HTH-type transcriptional regulator CysL</fullName>
    </submittedName>
</protein>
<dbReference type="Pfam" id="PF03466">
    <property type="entry name" value="LysR_substrate"/>
    <property type="match status" value="1"/>
</dbReference>
<dbReference type="InterPro" id="IPR036390">
    <property type="entry name" value="WH_DNA-bd_sf"/>
</dbReference>
<dbReference type="PANTHER" id="PTHR30346:SF28">
    <property type="entry name" value="HTH-TYPE TRANSCRIPTIONAL REGULATOR CYNR"/>
    <property type="match status" value="1"/>
</dbReference>
<sequence>MLLMEYLRGMSDLAPHELRILIAVERERGFTAAAASLGMTQSAVSHAVRTCERKLGAVLFDRGRHGARPTAAGTRAVAYARRIVRLLEAMGQEVRGAGDGAVTGPLRIAAFRSAAAHLLPAVLERLTGRHPGLSPEVRIVREIGRGTAGEVADGRADLGIATLDGAGPPPGLVGARLFEEPYALAHPAGGAHADPRTLPLIDWDENCGSYTRAWWAGQDWIPPATIRAEDDTVVLSMIARGMGMSIMPMMTLAGAPADVAVTPLAPRPPRREVGYVTTPEAAGSAAVRALIRELRSAGAAPEWAAAGQTAVR</sequence>
<evidence type="ECO:0000313" key="7">
    <source>
        <dbReference type="Proteomes" id="UP000829494"/>
    </source>
</evidence>
<gene>
    <name evidence="6" type="primary">cysL1</name>
    <name evidence="6" type="ORF">SRIMR7_02185</name>
</gene>
<organism evidence="6 7">
    <name type="scientific">Streptomyces rimosus subsp. rimosus</name>
    <dbReference type="NCBI Taxonomy" id="132474"/>
    <lineage>
        <taxon>Bacteria</taxon>
        <taxon>Bacillati</taxon>
        <taxon>Actinomycetota</taxon>
        <taxon>Actinomycetes</taxon>
        <taxon>Kitasatosporales</taxon>
        <taxon>Streptomycetaceae</taxon>
        <taxon>Streptomyces</taxon>
    </lineage>
</organism>
<dbReference type="Proteomes" id="UP000829494">
    <property type="component" value="Chromosome"/>
</dbReference>
<keyword evidence="4" id="KW-0804">Transcription</keyword>
<feature type="domain" description="HTH lysR-type" evidence="5">
    <location>
        <begin position="18"/>
        <end position="70"/>
    </location>
</feature>
<keyword evidence="2" id="KW-0805">Transcription regulation</keyword>
<evidence type="ECO:0000256" key="3">
    <source>
        <dbReference type="ARBA" id="ARBA00023125"/>
    </source>
</evidence>